<dbReference type="GO" id="GO:0005634">
    <property type="term" value="C:nucleus"/>
    <property type="evidence" value="ECO:0007669"/>
    <property type="project" value="UniProtKB-SubCell"/>
</dbReference>
<sequence length="318" mass="34568">MPRGFLVKRSKRLNLLSYRSQCKDECRAARFGIPEGVYRALCSPTWPASGEQEAERHPASGLASPVSAEVFPAALAALGNLFNMGSSTSAKRTADPEFKVKPATKRVKNMRKLHFEDHVTTSPVLGLKIRDIPAAERRSPGGTDGEPRGQFVCQLCGEAYADPLGLAQHRCSRIVRVEYRCPECDKGFSCPANLASHRRWHKPKAEAKSLPAAEPGSSESSSEGEEPHERAQGTERFKRQSCLRKRVAMRHTPIDLSAAAGAQACPTRGEAHAGAPHAQSAQASRCKRYSPGLDRCRASEGADELHGRQVVSASASRF</sequence>
<evidence type="ECO:0000256" key="8">
    <source>
        <dbReference type="ARBA" id="ARBA00023242"/>
    </source>
</evidence>
<dbReference type="GO" id="GO:0042670">
    <property type="term" value="P:retinal cone cell differentiation"/>
    <property type="evidence" value="ECO:0007669"/>
    <property type="project" value="Ensembl"/>
</dbReference>
<evidence type="ECO:0000256" key="6">
    <source>
        <dbReference type="ARBA" id="ARBA00023015"/>
    </source>
</evidence>
<accession>A0A3Q2YPD0</accession>
<dbReference type="GO" id="GO:0035677">
    <property type="term" value="P:posterior lateral line neuromast hair cell development"/>
    <property type="evidence" value="ECO:0007669"/>
    <property type="project" value="Ensembl"/>
</dbReference>
<dbReference type="GO" id="GO:0043697">
    <property type="term" value="P:cell dedifferentiation"/>
    <property type="evidence" value="ECO:0007669"/>
    <property type="project" value="Ensembl"/>
</dbReference>
<evidence type="ECO:0000259" key="11">
    <source>
        <dbReference type="PROSITE" id="PS50157"/>
    </source>
</evidence>
<dbReference type="GO" id="GO:0060221">
    <property type="term" value="P:retinal rod cell differentiation"/>
    <property type="evidence" value="ECO:0007669"/>
    <property type="project" value="Ensembl"/>
</dbReference>
<protein>
    <submittedName>
        <fullName evidence="12">Insulinoma-associated 1a</fullName>
    </submittedName>
</protein>
<dbReference type="GO" id="GO:0021522">
    <property type="term" value="P:spinal cord motor neuron differentiation"/>
    <property type="evidence" value="ECO:0007669"/>
    <property type="project" value="Ensembl"/>
</dbReference>
<dbReference type="SUPFAM" id="SSF57667">
    <property type="entry name" value="beta-beta-alpha zinc fingers"/>
    <property type="match status" value="1"/>
</dbReference>
<comment type="subcellular location">
    <subcellularLocation>
        <location evidence="1">Nucleus</location>
    </subcellularLocation>
</comment>
<dbReference type="Ensembl" id="ENSHCOT00000006251.1">
    <property type="protein sequence ID" value="ENSHCOP00000020406.1"/>
    <property type="gene ID" value="ENSHCOG00000006459.1"/>
</dbReference>
<feature type="region of interest" description="Disordered" evidence="10">
    <location>
        <begin position="201"/>
        <end position="240"/>
    </location>
</feature>
<dbReference type="GO" id="GO:0001227">
    <property type="term" value="F:DNA-binding transcription repressor activity, RNA polymerase II-specific"/>
    <property type="evidence" value="ECO:0007669"/>
    <property type="project" value="TreeGrafter"/>
</dbReference>
<dbReference type="PROSITE" id="PS50157">
    <property type="entry name" value="ZINC_FINGER_C2H2_2"/>
    <property type="match status" value="1"/>
</dbReference>
<dbReference type="AlphaFoldDB" id="A0A3Q2YPD0"/>
<proteinExistence type="predicted"/>
<dbReference type="PROSITE" id="PS00028">
    <property type="entry name" value="ZINC_FINGER_C2H2_1"/>
    <property type="match status" value="1"/>
</dbReference>
<name>A0A3Q2YPD0_HIPCM</name>
<reference evidence="12" key="2">
    <citation type="submission" date="2025-09" db="UniProtKB">
        <authorList>
            <consortium name="Ensembl"/>
        </authorList>
    </citation>
    <scope>IDENTIFICATION</scope>
</reference>
<keyword evidence="5" id="KW-0862">Zinc</keyword>
<evidence type="ECO:0000313" key="12">
    <source>
        <dbReference type="Ensembl" id="ENSHCOP00000020406.1"/>
    </source>
</evidence>
<dbReference type="InterPro" id="IPR042972">
    <property type="entry name" value="INSM1/2"/>
</dbReference>
<evidence type="ECO:0000256" key="7">
    <source>
        <dbReference type="ARBA" id="ARBA00023163"/>
    </source>
</evidence>
<evidence type="ECO:0000256" key="3">
    <source>
        <dbReference type="ARBA" id="ARBA00022737"/>
    </source>
</evidence>
<organism evidence="12 13">
    <name type="scientific">Hippocampus comes</name>
    <name type="common">Tiger tail seahorse</name>
    <dbReference type="NCBI Taxonomy" id="109280"/>
    <lineage>
        <taxon>Eukaryota</taxon>
        <taxon>Metazoa</taxon>
        <taxon>Chordata</taxon>
        <taxon>Craniata</taxon>
        <taxon>Vertebrata</taxon>
        <taxon>Euteleostomi</taxon>
        <taxon>Actinopterygii</taxon>
        <taxon>Neopterygii</taxon>
        <taxon>Teleostei</taxon>
        <taxon>Neoteleostei</taxon>
        <taxon>Acanthomorphata</taxon>
        <taxon>Syngnathiaria</taxon>
        <taxon>Syngnathiformes</taxon>
        <taxon>Syngnathoidei</taxon>
        <taxon>Syngnathidae</taxon>
        <taxon>Hippocampus</taxon>
    </lineage>
</organism>
<feature type="region of interest" description="Disordered" evidence="10">
    <location>
        <begin position="268"/>
        <end position="293"/>
    </location>
</feature>
<reference evidence="12" key="1">
    <citation type="submission" date="2025-08" db="UniProtKB">
        <authorList>
            <consortium name="Ensembl"/>
        </authorList>
    </citation>
    <scope>IDENTIFICATION</scope>
</reference>
<evidence type="ECO:0000256" key="10">
    <source>
        <dbReference type="SAM" id="MobiDB-lite"/>
    </source>
</evidence>
<evidence type="ECO:0000256" key="9">
    <source>
        <dbReference type="PROSITE-ProRule" id="PRU00042"/>
    </source>
</evidence>
<dbReference type="GO" id="GO:0017053">
    <property type="term" value="C:transcription repressor complex"/>
    <property type="evidence" value="ECO:0007669"/>
    <property type="project" value="TreeGrafter"/>
</dbReference>
<dbReference type="Pfam" id="PF00096">
    <property type="entry name" value="zf-C2H2"/>
    <property type="match status" value="1"/>
</dbReference>
<dbReference type="GeneTree" id="ENSGT00940000162552"/>
<evidence type="ECO:0000313" key="13">
    <source>
        <dbReference type="Proteomes" id="UP000264820"/>
    </source>
</evidence>
<dbReference type="Gene3D" id="3.30.160.60">
    <property type="entry name" value="Classic Zinc Finger"/>
    <property type="match status" value="1"/>
</dbReference>
<dbReference type="GO" id="GO:0010564">
    <property type="term" value="P:regulation of cell cycle process"/>
    <property type="evidence" value="ECO:0007669"/>
    <property type="project" value="Ensembl"/>
</dbReference>
<evidence type="ECO:0000256" key="5">
    <source>
        <dbReference type="ARBA" id="ARBA00022833"/>
    </source>
</evidence>
<keyword evidence="4 9" id="KW-0863">Zinc-finger</keyword>
<feature type="compositionally biased region" description="Basic and acidic residues" evidence="10">
    <location>
        <begin position="225"/>
        <end position="238"/>
    </location>
</feature>
<dbReference type="STRING" id="109280.ENSHCOP00000020406"/>
<dbReference type="PANTHER" id="PTHR15065:SF4">
    <property type="entry name" value="LD18634P"/>
    <property type="match status" value="1"/>
</dbReference>
<dbReference type="GO" id="GO:0070654">
    <property type="term" value="P:sensory epithelium regeneration"/>
    <property type="evidence" value="ECO:0007669"/>
    <property type="project" value="Ensembl"/>
</dbReference>
<keyword evidence="13" id="KW-1185">Reference proteome</keyword>
<evidence type="ECO:0000256" key="1">
    <source>
        <dbReference type="ARBA" id="ARBA00004123"/>
    </source>
</evidence>
<keyword evidence="7" id="KW-0804">Transcription</keyword>
<dbReference type="PANTHER" id="PTHR15065">
    <property type="entry name" value="INSULINOMA-ASSOCIATED 1"/>
    <property type="match status" value="1"/>
</dbReference>
<dbReference type="InterPro" id="IPR013087">
    <property type="entry name" value="Znf_C2H2_type"/>
</dbReference>
<evidence type="ECO:0000256" key="4">
    <source>
        <dbReference type="ARBA" id="ARBA00022771"/>
    </source>
</evidence>
<evidence type="ECO:0000256" key="2">
    <source>
        <dbReference type="ARBA" id="ARBA00022723"/>
    </source>
</evidence>
<dbReference type="GO" id="GO:0048920">
    <property type="term" value="P:posterior lateral line neuromast primordium migration"/>
    <property type="evidence" value="ECO:0007669"/>
    <property type="project" value="Ensembl"/>
</dbReference>
<keyword evidence="6" id="KW-0805">Transcription regulation</keyword>
<feature type="domain" description="C2H2-type" evidence="11">
    <location>
        <begin position="179"/>
        <end position="206"/>
    </location>
</feature>
<keyword evidence="2" id="KW-0479">Metal-binding</keyword>
<dbReference type="InterPro" id="IPR036236">
    <property type="entry name" value="Znf_C2H2_sf"/>
</dbReference>
<keyword evidence="8" id="KW-0539">Nucleus</keyword>
<dbReference type="FunFam" id="3.30.160.60:FF:001329">
    <property type="entry name" value="INSM transcriptional repressor 1"/>
    <property type="match status" value="1"/>
</dbReference>
<dbReference type="GO" id="GO:0008270">
    <property type="term" value="F:zinc ion binding"/>
    <property type="evidence" value="ECO:0007669"/>
    <property type="project" value="UniProtKB-KW"/>
</dbReference>
<dbReference type="GO" id="GO:0000978">
    <property type="term" value="F:RNA polymerase II cis-regulatory region sequence-specific DNA binding"/>
    <property type="evidence" value="ECO:0007669"/>
    <property type="project" value="TreeGrafter"/>
</dbReference>
<dbReference type="Proteomes" id="UP000264820">
    <property type="component" value="Unplaced"/>
</dbReference>
<keyword evidence="3" id="KW-0677">Repeat</keyword>
<dbReference type="OMA" id="HECHPSE"/>